<dbReference type="SUPFAM" id="SSF52821">
    <property type="entry name" value="Rhodanese/Cell cycle control phosphatase"/>
    <property type="match status" value="1"/>
</dbReference>
<dbReference type="Gene3D" id="3.40.250.10">
    <property type="entry name" value="Rhodanese-like domain"/>
    <property type="match status" value="1"/>
</dbReference>
<sequence length="137" mass="14728">MGTFDGKGMVIQGLRFLAPKEALAALNEGALLVDLRLDELAEMKAFQVPETIRIPHEELPGLLSELPADRPLLLADSAGVYTKEAAHLLLDHGFAQVACLNGGMLLWDQEGQPVATDTAALLHGACPCVLRPRKGHR</sequence>
<dbReference type="InterPro" id="IPR036873">
    <property type="entry name" value="Rhodanese-like_dom_sf"/>
</dbReference>
<name>A0ABM8DTX6_9BACT</name>
<protein>
    <recommendedName>
        <fullName evidence="1">Rhodanese domain-containing protein</fullName>
    </recommendedName>
</protein>
<keyword evidence="3" id="KW-1185">Reference proteome</keyword>
<dbReference type="PANTHER" id="PTHR43031">
    <property type="entry name" value="FAD-DEPENDENT OXIDOREDUCTASE"/>
    <property type="match status" value="1"/>
</dbReference>
<feature type="domain" description="Rhodanese" evidence="1">
    <location>
        <begin position="26"/>
        <end position="116"/>
    </location>
</feature>
<organism evidence="2 3">
    <name type="scientific">Geothrix oryzae</name>
    <dbReference type="NCBI Taxonomy" id="2927975"/>
    <lineage>
        <taxon>Bacteria</taxon>
        <taxon>Pseudomonadati</taxon>
        <taxon>Acidobacteriota</taxon>
        <taxon>Holophagae</taxon>
        <taxon>Holophagales</taxon>
        <taxon>Holophagaceae</taxon>
        <taxon>Geothrix</taxon>
    </lineage>
</organism>
<dbReference type="PANTHER" id="PTHR43031:SF1">
    <property type="entry name" value="PYRIDINE NUCLEOTIDE-DISULPHIDE OXIDOREDUCTASE"/>
    <property type="match status" value="1"/>
</dbReference>
<dbReference type="Proteomes" id="UP001242010">
    <property type="component" value="Chromosome"/>
</dbReference>
<dbReference type="SMART" id="SM00450">
    <property type="entry name" value="RHOD"/>
    <property type="match status" value="1"/>
</dbReference>
<gene>
    <name evidence="2" type="ORF">GETHOR_26340</name>
</gene>
<reference evidence="3" key="1">
    <citation type="journal article" date="2023" name="Int. J. Syst. Evol. Microbiol.">
        <title>Mesoterricola silvestris gen. nov., sp. nov., Mesoterricola sediminis sp. nov., Geothrix oryzae sp. nov., Geothrix edaphica sp. nov., Geothrix rubra sp. nov., and Geothrix limicola sp. nov., six novel members of Acidobacteriota isolated from soils.</title>
        <authorList>
            <person name="Itoh H."/>
            <person name="Sugisawa Y."/>
            <person name="Mise K."/>
            <person name="Xu Z."/>
            <person name="Kuniyasu M."/>
            <person name="Ushijima N."/>
            <person name="Kawano K."/>
            <person name="Kobayashi E."/>
            <person name="Shiratori Y."/>
            <person name="Masuda Y."/>
            <person name="Senoo K."/>
        </authorList>
    </citation>
    <scope>NUCLEOTIDE SEQUENCE [LARGE SCALE GENOMIC DNA]</scope>
    <source>
        <strain evidence="3">Red222</strain>
    </source>
</reference>
<dbReference type="RefSeq" id="WP_286354251.1">
    <property type="nucleotide sequence ID" value="NZ_AP027079.1"/>
</dbReference>
<proteinExistence type="predicted"/>
<dbReference type="InterPro" id="IPR050229">
    <property type="entry name" value="GlpE_sulfurtransferase"/>
</dbReference>
<dbReference type="Pfam" id="PF00581">
    <property type="entry name" value="Rhodanese"/>
    <property type="match status" value="1"/>
</dbReference>
<accession>A0ABM8DTX6</accession>
<dbReference type="PROSITE" id="PS50206">
    <property type="entry name" value="RHODANESE_3"/>
    <property type="match status" value="1"/>
</dbReference>
<evidence type="ECO:0000313" key="2">
    <source>
        <dbReference type="EMBL" id="BDU70533.1"/>
    </source>
</evidence>
<dbReference type="InterPro" id="IPR001763">
    <property type="entry name" value="Rhodanese-like_dom"/>
</dbReference>
<dbReference type="CDD" id="cd00158">
    <property type="entry name" value="RHOD"/>
    <property type="match status" value="1"/>
</dbReference>
<evidence type="ECO:0000313" key="3">
    <source>
        <dbReference type="Proteomes" id="UP001242010"/>
    </source>
</evidence>
<evidence type="ECO:0000259" key="1">
    <source>
        <dbReference type="PROSITE" id="PS50206"/>
    </source>
</evidence>
<dbReference type="EMBL" id="AP027079">
    <property type="protein sequence ID" value="BDU70533.1"/>
    <property type="molecule type" value="Genomic_DNA"/>
</dbReference>